<dbReference type="PANTHER" id="PTHR22912:SF217">
    <property type="entry name" value="DIHYDROLIPOYL DEHYDROGENASE"/>
    <property type="match status" value="1"/>
</dbReference>
<keyword evidence="6 13" id="KW-0285">Flavoprotein</keyword>
<dbReference type="PIRSF" id="PIRSF000350">
    <property type="entry name" value="Mercury_reductase_MerA"/>
    <property type="match status" value="1"/>
</dbReference>
<comment type="catalytic activity">
    <reaction evidence="12 13">
        <text>N(6)-[(R)-dihydrolipoyl]-L-lysyl-[protein] + NAD(+) = N(6)-[(R)-lipoyl]-L-lysyl-[protein] + NADH + H(+)</text>
        <dbReference type="Rhea" id="RHEA:15045"/>
        <dbReference type="Rhea" id="RHEA-COMP:10474"/>
        <dbReference type="Rhea" id="RHEA-COMP:10475"/>
        <dbReference type="ChEBI" id="CHEBI:15378"/>
        <dbReference type="ChEBI" id="CHEBI:57540"/>
        <dbReference type="ChEBI" id="CHEBI:57945"/>
        <dbReference type="ChEBI" id="CHEBI:83099"/>
        <dbReference type="ChEBI" id="CHEBI:83100"/>
        <dbReference type="EC" id="1.8.1.4"/>
    </reaction>
</comment>
<evidence type="ECO:0000256" key="8">
    <source>
        <dbReference type="ARBA" id="ARBA00023002"/>
    </source>
</evidence>
<evidence type="ECO:0000256" key="1">
    <source>
        <dbReference type="ARBA" id="ARBA00004496"/>
    </source>
</evidence>
<comment type="caution">
    <text evidence="16">The sequence shown here is derived from an EMBL/GenBank/DDBJ whole genome shotgun (WGS) entry which is preliminary data.</text>
</comment>
<comment type="cofactor">
    <cofactor evidence="13">
        <name>FAD</name>
        <dbReference type="ChEBI" id="CHEBI:57692"/>
    </cofactor>
    <text evidence="13">Binds 1 FAD per subunit.</text>
</comment>
<dbReference type="EMBL" id="JBJHZX010000007">
    <property type="protein sequence ID" value="MFL0195225.1"/>
    <property type="molecule type" value="Genomic_DNA"/>
</dbReference>
<dbReference type="InterPro" id="IPR016156">
    <property type="entry name" value="FAD/NAD-linked_Rdtase_dimer_sf"/>
</dbReference>
<evidence type="ECO:0000259" key="15">
    <source>
        <dbReference type="Pfam" id="PF07992"/>
    </source>
</evidence>
<evidence type="ECO:0000256" key="5">
    <source>
        <dbReference type="ARBA" id="ARBA00022490"/>
    </source>
</evidence>
<evidence type="ECO:0000313" key="16">
    <source>
        <dbReference type="EMBL" id="MFL0195225.1"/>
    </source>
</evidence>
<dbReference type="PRINTS" id="PR00411">
    <property type="entry name" value="PNDRDTASEI"/>
</dbReference>
<evidence type="ECO:0000256" key="3">
    <source>
        <dbReference type="ARBA" id="ARBA00012608"/>
    </source>
</evidence>
<dbReference type="InterPro" id="IPR001100">
    <property type="entry name" value="Pyr_nuc-diS_OxRdtase"/>
</dbReference>
<keyword evidence="7 13" id="KW-0274">FAD</keyword>
<keyword evidence="10" id="KW-1015">Disulfide bond</keyword>
<evidence type="ECO:0000256" key="7">
    <source>
        <dbReference type="ARBA" id="ARBA00022827"/>
    </source>
</evidence>
<proteinExistence type="inferred from homology"/>
<dbReference type="Gene3D" id="3.30.390.30">
    <property type="match status" value="1"/>
</dbReference>
<dbReference type="InterPro" id="IPR006258">
    <property type="entry name" value="Lipoamide_DH"/>
</dbReference>
<evidence type="ECO:0000256" key="10">
    <source>
        <dbReference type="ARBA" id="ARBA00023157"/>
    </source>
</evidence>
<dbReference type="InterPro" id="IPR012999">
    <property type="entry name" value="Pyr_OxRdtase_I_AS"/>
</dbReference>
<feature type="domain" description="FAD/NAD(P)-binding" evidence="15">
    <location>
        <begin position="6"/>
        <end position="326"/>
    </location>
</feature>
<comment type="subcellular location">
    <subcellularLocation>
        <location evidence="1">Cytoplasm</location>
    </subcellularLocation>
</comment>
<name>A0ABW8SK75_9CLOT</name>
<evidence type="ECO:0000256" key="4">
    <source>
        <dbReference type="ARBA" id="ARBA00016961"/>
    </source>
</evidence>
<evidence type="ECO:0000256" key="6">
    <source>
        <dbReference type="ARBA" id="ARBA00022630"/>
    </source>
</evidence>
<dbReference type="SUPFAM" id="SSF55424">
    <property type="entry name" value="FAD/NAD-linked reductases, dimerisation (C-terminal) domain"/>
    <property type="match status" value="1"/>
</dbReference>
<keyword evidence="17" id="KW-1185">Reference proteome</keyword>
<dbReference type="SUPFAM" id="SSF51905">
    <property type="entry name" value="FAD/NAD(P)-binding domain"/>
    <property type="match status" value="1"/>
</dbReference>
<keyword evidence="9 13" id="KW-0520">NAD</keyword>
<evidence type="ECO:0000313" key="17">
    <source>
        <dbReference type="Proteomes" id="UP001623660"/>
    </source>
</evidence>
<evidence type="ECO:0000256" key="9">
    <source>
        <dbReference type="ARBA" id="ARBA00023027"/>
    </source>
</evidence>
<dbReference type="InterPro" id="IPR004099">
    <property type="entry name" value="Pyr_nucl-diS_OxRdtase_dimer"/>
</dbReference>
<feature type="domain" description="Pyridine nucleotide-disulphide oxidoreductase dimerisation" evidence="14">
    <location>
        <begin position="345"/>
        <end position="452"/>
    </location>
</feature>
<dbReference type="Gene3D" id="3.50.50.60">
    <property type="entry name" value="FAD/NAD(P)-binding domain"/>
    <property type="match status" value="2"/>
</dbReference>
<evidence type="ECO:0000259" key="14">
    <source>
        <dbReference type="Pfam" id="PF02852"/>
    </source>
</evidence>
<dbReference type="Pfam" id="PF07992">
    <property type="entry name" value="Pyr_redox_2"/>
    <property type="match status" value="1"/>
</dbReference>
<comment type="similarity">
    <text evidence="2 13">Belongs to the class-I pyridine nucleotide-disulfide oxidoreductase family.</text>
</comment>
<dbReference type="PRINTS" id="PR00368">
    <property type="entry name" value="FADPNR"/>
</dbReference>
<dbReference type="PANTHER" id="PTHR22912">
    <property type="entry name" value="DISULFIDE OXIDOREDUCTASE"/>
    <property type="match status" value="1"/>
</dbReference>
<dbReference type="InterPro" id="IPR023753">
    <property type="entry name" value="FAD/NAD-binding_dom"/>
</dbReference>
<organism evidence="16 17">
    <name type="scientific">Candidatus Clostridium eludens</name>
    <dbReference type="NCBI Taxonomy" id="3381663"/>
    <lineage>
        <taxon>Bacteria</taxon>
        <taxon>Bacillati</taxon>
        <taxon>Bacillota</taxon>
        <taxon>Clostridia</taxon>
        <taxon>Eubacteriales</taxon>
        <taxon>Clostridiaceae</taxon>
        <taxon>Clostridium</taxon>
    </lineage>
</organism>
<evidence type="ECO:0000256" key="11">
    <source>
        <dbReference type="ARBA" id="ARBA00023284"/>
    </source>
</evidence>
<dbReference type="EC" id="1.8.1.4" evidence="3 13"/>
<sequence length="456" mass="49274">MFQKCDLIVIGAGPGGSTAALEAAKFGMKTAVIEKSELGGTCLNRGCIPIKTLLHAADIYRKTKESEKFGIQVEKVTVNIPALLEYKEEVIKKLSGGIEMLFQKNKIDLFHGTGKIIASHQVAVNQNGEEKIIESERILIASGSVTAIPPIPGIQLKNVVTSHELLNKKDGLYNHLLIIGGGVIGMEFAALYSAFGSKVTVIETMNRVLPEMDREIGTNLKQILKKQGVDIHTSSSVEKLEQAEEGKLLCTYSEKEKLQQVAADGVLVATGRKPHIEGLFDEGFTVETQKGKILVDEYYKTSCPSVYAIGDVIGGVQLAHAASAEALCAVIQMIGKEEPVNIKVIPGCVYTNPEIAVVGITGSEAKEAGLDVITKKYPMMGNGKSVLTMQERGFMKVVADRETEKILGAQLMCARATDIISEFTSAIVNGLTLSQMAHVIHPHPTFSEGVWELVRE</sequence>
<comment type="miscellaneous">
    <text evidence="13">The active site is a redox-active disulfide bond.</text>
</comment>
<dbReference type="Pfam" id="PF02852">
    <property type="entry name" value="Pyr_redox_dim"/>
    <property type="match status" value="1"/>
</dbReference>
<dbReference type="RefSeq" id="WP_406791348.1">
    <property type="nucleotide sequence ID" value="NZ_JBJHZX010000007.1"/>
</dbReference>
<evidence type="ECO:0000256" key="13">
    <source>
        <dbReference type="RuleBase" id="RU003692"/>
    </source>
</evidence>
<gene>
    <name evidence="16" type="primary">lpdA</name>
    <name evidence="16" type="ORF">ACJDU8_06545</name>
</gene>
<dbReference type="PROSITE" id="PS00076">
    <property type="entry name" value="PYRIDINE_REDOX_1"/>
    <property type="match status" value="1"/>
</dbReference>
<protein>
    <recommendedName>
        <fullName evidence="4 13">Dihydrolipoyl dehydrogenase</fullName>
        <ecNumber evidence="3 13">1.8.1.4</ecNumber>
    </recommendedName>
</protein>
<dbReference type="InterPro" id="IPR050151">
    <property type="entry name" value="Class-I_Pyr_Nuc-Dis_Oxidored"/>
</dbReference>
<keyword evidence="11 13" id="KW-0676">Redox-active center</keyword>
<accession>A0ABW8SK75</accession>
<dbReference type="Proteomes" id="UP001623660">
    <property type="component" value="Unassembled WGS sequence"/>
</dbReference>
<keyword evidence="5" id="KW-0963">Cytoplasm</keyword>
<keyword evidence="8 13" id="KW-0560">Oxidoreductase</keyword>
<evidence type="ECO:0000256" key="12">
    <source>
        <dbReference type="ARBA" id="ARBA00049187"/>
    </source>
</evidence>
<dbReference type="GO" id="GO:0004148">
    <property type="term" value="F:dihydrolipoyl dehydrogenase (NADH) activity"/>
    <property type="evidence" value="ECO:0007669"/>
    <property type="project" value="UniProtKB-EC"/>
</dbReference>
<evidence type="ECO:0000256" key="2">
    <source>
        <dbReference type="ARBA" id="ARBA00007532"/>
    </source>
</evidence>
<dbReference type="NCBIfam" id="TIGR01350">
    <property type="entry name" value="lipoamide_DH"/>
    <property type="match status" value="1"/>
</dbReference>
<dbReference type="InterPro" id="IPR036188">
    <property type="entry name" value="FAD/NAD-bd_sf"/>
</dbReference>
<reference evidence="16 17" key="1">
    <citation type="submission" date="2024-11" db="EMBL/GenBank/DDBJ databases">
        <authorList>
            <person name="Heng Y.C."/>
            <person name="Lim A.C.H."/>
            <person name="Lee J.K.Y."/>
            <person name="Kittelmann S."/>
        </authorList>
    </citation>
    <scope>NUCLEOTIDE SEQUENCE [LARGE SCALE GENOMIC DNA]</scope>
    <source>
        <strain evidence="16 17">WILCCON 0269</strain>
    </source>
</reference>